<protein>
    <submittedName>
        <fullName evidence="2">Uncharacterized protein</fullName>
    </submittedName>
</protein>
<organism evidence="2 3">
    <name type="scientific">Thermodesulfitimonas autotrophica</name>
    <dbReference type="NCBI Taxonomy" id="1894989"/>
    <lineage>
        <taxon>Bacteria</taxon>
        <taxon>Bacillati</taxon>
        <taxon>Bacillota</taxon>
        <taxon>Clostridia</taxon>
        <taxon>Thermoanaerobacterales</taxon>
        <taxon>Thermoanaerobacteraceae</taxon>
        <taxon>Thermodesulfitimonas</taxon>
    </lineage>
</organism>
<proteinExistence type="predicted"/>
<dbReference type="Proteomes" id="UP000282654">
    <property type="component" value="Unassembled WGS sequence"/>
</dbReference>
<feature type="transmembrane region" description="Helical" evidence="1">
    <location>
        <begin position="160"/>
        <end position="178"/>
    </location>
</feature>
<comment type="caution">
    <text evidence="2">The sequence shown here is derived from an EMBL/GenBank/DDBJ whole genome shotgun (WGS) entry which is preliminary data.</text>
</comment>
<reference evidence="2 3" key="1">
    <citation type="submission" date="2018-11" db="EMBL/GenBank/DDBJ databases">
        <title>Genomic Encyclopedia of Type Strains, Phase IV (KMG-IV): sequencing the most valuable type-strain genomes for metagenomic binning, comparative biology and taxonomic classification.</title>
        <authorList>
            <person name="Goeker M."/>
        </authorList>
    </citation>
    <scope>NUCLEOTIDE SEQUENCE [LARGE SCALE GENOMIC DNA]</scope>
    <source>
        <strain evidence="2 3">DSM 102936</strain>
    </source>
</reference>
<feature type="transmembrane region" description="Helical" evidence="1">
    <location>
        <begin position="12"/>
        <end position="33"/>
    </location>
</feature>
<accession>A0A3N5ANZ7</accession>
<evidence type="ECO:0000313" key="3">
    <source>
        <dbReference type="Proteomes" id="UP000282654"/>
    </source>
</evidence>
<gene>
    <name evidence="2" type="ORF">EDD75_1089</name>
</gene>
<dbReference type="RefSeq" id="WP_123929181.1">
    <property type="nucleotide sequence ID" value="NZ_RKRE01000002.1"/>
</dbReference>
<name>A0A3N5ANZ7_9THEO</name>
<evidence type="ECO:0000256" key="1">
    <source>
        <dbReference type="SAM" id="Phobius"/>
    </source>
</evidence>
<feature type="transmembrane region" description="Helical" evidence="1">
    <location>
        <begin position="101"/>
        <end position="122"/>
    </location>
</feature>
<sequence length="196" mass="22089">MKDKKRRFLPPIYMVAGLAIAALFGVVISQHLLGKPQRYREHMLWKYSVLFNSFVLYYVFRIYHLGNYTPILVNLPKCVGRAVLLAMPFYVALVLTRAVSINAVLTILPAQLIFLVTVFIWFVATEIDPELEKFTVKITVKGFLLVAIVTFIFSGNLPDSVTLSLSSLAALTYSLSLLSRAKKKSKSSPELTKIEE</sequence>
<keyword evidence="1" id="KW-0812">Transmembrane</keyword>
<evidence type="ECO:0000313" key="2">
    <source>
        <dbReference type="EMBL" id="RPF46829.1"/>
    </source>
</evidence>
<feature type="transmembrane region" description="Helical" evidence="1">
    <location>
        <begin position="134"/>
        <end position="154"/>
    </location>
</feature>
<feature type="transmembrane region" description="Helical" evidence="1">
    <location>
        <begin position="45"/>
        <end position="66"/>
    </location>
</feature>
<keyword evidence="1" id="KW-1133">Transmembrane helix</keyword>
<keyword evidence="1" id="KW-0472">Membrane</keyword>
<keyword evidence="3" id="KW-1185">Reference proteome</keyword>
<dbReference type="AlphaFoldDB" id="A0A3N5ANZ7"/>
<feature type="transmembrane region" description="Helical" evidence="1">
    <location>
        <begin position="78"/>
        <end position="95"/>
    </location>
</feature>
<dbReference type="EMBL" id="RKRE01000002">
    <property type="protein sequence ID" value="RPF46829.1"/>
    <property type="molecule type" value="Genomic_DNA"/>
</dbReference>